<dbReference type="Ensembl" id="ENSEEET00000004423.2">
    <property type="protein sequence ID" value="ENSEEEP00000004362.2"/>
    <property type="gene ID" value="ENSEEEG00000002295.2"/>
</dbReference>
<sequence>MHRLVCLLSTRWVQGIPGKNVEFVDKKTACYTCGNYVVFLNIETKMRSLLQGPGRGIGVFTANGFCKTLALSEQKRHPSIFVYSYPKLTLTCALKGTAKLAYTAMALSDSGPYLTCCSSLPDYTIEVWNWEQGALICSHAQAINYPQEDILTLLFNPVNWQQICAASTRCVKVWTIERLLYTFIFLYLLGSVIDLPATDGSVVEQEVISSHLPNGKLTYNGPQMPTSAIAGLIGNKADNFNRVKPRLCPSAICWSVFSDLYVGSKEGYLLLVNPETLHVSVLYKPHIEGSEPNFMMFFIYNDNLSQDGVLRSIQIKGNHVEIMETCALEEPVSAICCSPDYETLLLFSITVGVKSFQ</sequence>
<dbReference type="GO" id="GO:0005930">
    <property type="term" value="C:axoneme"/>
    <property type="evidence" value="ECO:0007669"/>
    <property type="project" value="UniProtKB-SubCell"/>
</dbReference>
<keyword evidence="5" id="KW-0175">Coiled coil</keyword>
<keyword evidence="7" id="KW-0966">Cell projection</keyword>
<dbReference type="InterPro" id="IPR015943">
    <property type="entry name" value="WD40/YVTN_repeat-like_dom_sf"/>
</dbReference>
<evidence type="ECO:0000256" key="3">
    <source>
        <dbReference type="ARBA" id="ARBA00022574"/>
    </source>
</evidence>
<dbReference type="Gene3D" id="2.130.10.10">
    <property type="entry name" value="YVTN repeat-like/Quinoprotein amine dehydrogenase"/>
    <property type="match status" value="1"/>
</dbReference>
<evidence type="ECO:0000256" key="1">
    <source>
        <dbReference type="ARBA" id="ARBA00004430"/>
    </source>
</evidence>
<keyword evidence="6" id="KW-0206">Cytoskeleton</keyword>
<reference evidence="10" key="4">
    <citation type="submission" date="2025-08" db="UniProtKB">
        <authorList>
            <consortium name="Ensembl"/>
        </authorList>
    </citation>
    <scope>IDENTIFICATION</scope>
</reference>
<protein>
    <recommendedName>
        <fullName evidence="9">Cilia- and flagella-associated protein 43</fullName>
    </recommendedName>
</protein>
<dbReference type="GO" id="GO:0007288">
    <property type="term" value="P:sperm axoneme assembly"/>
    <property type="evidence" value="ECO:0007669"/>
    <property type="project" value="TreeGrafter"/>
</dbReference>
<organism evidence="10 11">
    <name type="scientific">Electrophorus electricus</name>
    <name type="common">Electric eel</name>
    <name type="synonym">Gymnotus electricus</name>
    <dbReference type="NCBI Taxonomy" id="8005"/>
    <lineage>
        <taxon>Eukaryota</taxon>
        <taxon>Metazoa</taxon>
        <taxon>Chordata</taxon>
        <taxon>Craniata</taxon>
        <taxon>Vertebrata</taxon>
        <taxon>Euteleostomi</taxon>
        <taxon>Actinopterygii</taxon>
        <taxon>Neopterygii</taxon>
        <taxon>Teleostei</taxon>
        <taxon>Ostariophysi</taxon>
        <taxon>Gymnotiformes</taxon>
        <taxon>Gymnotoidei</taxon>
        <taxon>Gymnotidae</taxon>
        <taxon>Electrophorus</taxon>
    </lineage>
</organism>
<evidence type="ECO:0000256" key="8">
    <source>
        <dbReference type="ARBA" id="ARBA00023605"/>
    </source>
</evidence>
<evidence type="ECO:0000313" key="11">
    <source>
        <dbReference type="Proteomes" id="UP000314983"/>
    </source>
</evidence>
<reference evidence="10" key="3">
    <citation type="submission" date="2020-05" db="EMBL/GenBank/DDBJ databases">
        <title>Electrophorus electricus (electric eel) genome, fEleEle1, primary haplotype.</title>
        <authorList>
            <person name="Myers G."/>
            <person name="Meyer A."/>
            <person name="Fedrigo O."/>
            <person name="Formenti G."/>
            <person name="Rhie A."/>
            <person name="Tracey A."/>
            <person name="Sims Y."/>
            <person name="Jarvis E.D."/>
        </authorList>
    </citation>
    <scope>NUCLEOTIDE SEQUENCE [LARGE SCALE GENOMIC DNA]</scope>
</reference>
<evidence type="ECO:0000256" key="9">
    <source>
        <dbReference type="ARBA" id="ARBA00023662"/>
    </source>
</evidence>
<reference evidence="11" key="2">
    <citation type="journal article" date="2017" name="Sci. Adv.">
        <title>A tail of two voltages: Proteomic comparison of the three electric organs of the electric eel.</title>
        <authorList>
            <person name="Traeger L.L."/>
            <person name="Sabat G."/>
            <person name="Barrett-Wilt G.A."/>
            <person name="Wells G.B."/>
            <person name="Sussman M.R."/>
        </authorList>
    </citation>
    <scope>NUCLEOTIDE SEQUENCE [LARGE SCALE GENOMIC DNA]</scope>
</reference>
<accession>A0A4W4DXZ9</accession>
<dbReference type="PANTHER" id="PTHR14885:SF1">
    <property type="entry name" value="CILIA- AND FLAGELLA-ASSOCIATED PROTEIN 43"/>
    <property type="match status" value="1"/>
</dbReference>
<reference evidence="11" key="1">
    <citation type="journal article" date="2014" name="Science">
        <title>Nonhuman genetics. Genomic basis for the convergent evolution of electric organs.</title>
        <authorList>
            <person name="Gallant J.R."/>
            <person name="Traeger L.L."/>
            <person name="Volkening J.D."/>
            <person name="Moffett H."/>
            <person name="Chen P.H."/>
            <person name="Novina C.D."/>
            <person name="Phillips G.N.Jr."/>
            <person name="Anand R."/>
            <person name="Wells G.B."/>
            <person name="Pinch M."/>
            <person name="Guth R."/>
            <person name="Unguez G.A."/>
            <person name="Albert J.S."/>
            <person name="Zakon H.H."/>
            <person name="Samanta M.P."/>
            <person name="Sussman M.R."/>
        </authorList>
    </citation>
    <scope>NUCLEOTIDE SEQUENCE [LARGE SCALE GENOMIC DNA]</scope>
</reference>
<evidence type="ECO:0000313" key="10">
    <source>
        <dbReference type="Ensembl" id="ENSEEEP00000004362.2"/>
    </source>
</evidence>
<dbReference type="InterPro" id="IPR036322">
    <property type="entry name" value="WD40_repeat_dom_sf"/>
</dbReference>
<dbReference type="GeneTree" id="ENSGT00530000064714"/>
<evidence type="ECO:0000256" key="5">
    <source>
        <dbReference type="ARBA" id="ARBA00023054"/>
    </source>
</evidence>
<comment type="subcellular location">
    <subcellularLocation>
        <location evidence="1">Cytoplasm</location>
        <location evidence="1">Cytoskeleton</location>
        <location evidence="1">Cilium axoneme</location>
    </subcellularLocation>
</comment>
<comment type="similarity">
    <text evidence="8">Belongs to the CFAP43 family.</text>
</comment>
<evidence type="ECO:0000256" key="6">
    <source>
        <dbReference type="ARBA" id="ARBA00023212"/>
    </source>
</evidence>
<keyword evidence="3" id="KW-0853">WD repeat</keyword>
<keyword evidence="11" id="KW-1185">Reference proteome</keyword>
<dbReference type="AlphaFoldDB" id="A0A4W4DXZ9"/>
<reference evidence="10" key="5">
    <citation type="submission" date="2025-09" db="UniProtKB">
        <authorList>
            <consortium name="Ensembl"/>
        </authorList>
    </citation>
    <scope>IDENTIFICATION</scope>
</reference>
<keyword evidence="4" id="KW-0677">Repeat</keyword>
<proteinExistence type="inferred from homology"/>
<keyword evidence="2" id="KW-0963">Cytoplasm</keyword>
<evidence type="ECO:0000256" key="4">
    <source>
        <dbReference type="ARBA" id="ARBA00022737"/>
    </source>
</evidence>
<name>A0A4W4DXZ9_ELEEL</name>
<dbReference type="SUPFAM" id="SSF50978">
    <property type="entry name" value="WD40 repeat-like"/>
    <property type="match status" value="1"/>
</dbReference>
<dbReference type="PANTHER" id="PTHR14885">
    <property type="entry name" value="CILIA- AND FLAGELLA-ASSOCIATED PROTEIN 43-RELATED"/>
    <property type="match status" value="1"/>
</dbReference>
<dbReference type="STRING" id="8005.ENSEEEP00000004362"/>
<evidence type="ECO:0000256" key="7">
    <source>
        <dbReference type="ARBA" id="ARBA00023273"/>
    </source>
</evidence>
<dbReference type="Proteomes" id="UP000314983">
    <property type="component" value="Chromosome 11"/>
</dbReference>
<evidence type="ECO:0000256" key="2">
    <source>
        <dbReference type="ARBA" id="ARBA00022490"/>
    </source>
</evidence>
<dbReference type="OMA" id="QTHTWIV"/>